<evidence type="ECO:0000313" key="7">
    <source>
        <dbReference type="EMBL" id="CAD2161885.1"/>
    </source>
</evidence>
<keyword evidence="4" id="KW-0479">Metal-binding</keyword>
<dbReference type="InterPro" id="IPR000679">
    <property type="entry name" value="Znf_GATA"/>
</dbReference>
<evidence type="ECO:0000313" key="8">
    <source>
        <dbReference type="Proteomes" id="UP000580250"/>
    </source>
</evidence>
<gene>
    <name evidence="7" type="ORF">MENT_LOCUS15106</name>
</gene>
<organism evidence="7 8">
    <name type="scientific">Meloidogyne enterolobii</name>
    <name type="common">Root-knot nematode worm</name>
    <name type="synonym">Meloidogyne mayaguensis</name>
    <dbReference type="NCBI Taxonomy" id="390850"/>
    <lineage>
        <taxon>Eukaryota</taxon>
        <taxon>Metazoa</taxon>
        <taxon>Ecdysozoa</taxon>
        <taxon>Nematoda</taxon>
        <taxon>Chromadorea</taxon>
        <taxon>Rhabditida</taxon>
        <taxon>Tylenchina</taxon>
        <taxon>Tylenchomorpha</taxon>
        <taxon>Tylenchoidea</taxon>
        <taxon>Meloidogynidae</taxon>
        <taxon>Meloidogyninae</taxon>
        <taxon>Meloidogyne</taxon>
    </lineage>
</organism>
<feature type="domain" description="GATA-type" evidence="6">
    <location>
        <begin position="180"/>
        <end position="235"/>
    </location>
</feature>
<feature type="signal peptide" evidence="5">
    <location>
        <begin position="1"/>
        <end position="22"/>
    </location>
</feature>
<proteinExistence type="predicted"/>
<evidence type="ECO:0000259" key="6">
    <source>
        <dbReference type="PROSITE" id="PS50114"/>
    </source>
</evidence>
<comment type="caution">
    <text evidence="7">The sequence shown here is derived from an EMBL/GenBank/DDBJ whole genome shotgun (WGS) entry which is preliminary data.</text>
</comment>
<dbReference type="Proteomes" id="UP000580250">
    <property type="component" value="Unassembled WGS sequence"/>
</dbReference>
<evidence type="ECO:0000256" key="5">
    <source>
        <dbReference type="SAM" id="SignalP"/>
    </source>
</evidence>
<keyword evidence="4" id="KW-0863">Zinc-finger</keyword>
<sequence>MIKFNLIILLYLIILLNIQCVGKPIRVELKIKDDWEEKREFIYLKNIELKERFVLIMNVNQNNRIGDFFFKKNGSFFKIEVNQDNVFIIELNNASKYINQLKQRSLIEIANNQIIQQFLPKLKNRRDIENYKNKLLSNYWTEINLIGYKIELLRKQKVEYSEELKSKIIYIGNKIEVTNEKRERDCFNCSVKQTKTCWQKYLKEHYLCHTCGDYNQKFGKHRHKSLFIKTKKNDRHCNTCRVIHSKKWYRQKEPGGYLCHTCYIRQYRIKMKANKN</sequence>
<keyword evidence="5" id="KW-0732">Signal</keyword>
<keyword evidence="2" id="KW-0804">Transcription</keyword>
<reference evidence="7 8" key="1">
    <citation type="submission" date="2020-08" db="EMBL/GenBank/DDBJ databases">
        <authorList>
            <person name="Koutsovoulos G."/>
            <person name="Danchin GJ E."/>
        </authorList>
    </citation>
    <scope>NUCLEOTIDE SEQUENCE [LARGE SCALE GENOMIC DNA]</scope>
</reference>
<protein>
    <recommendedName>
        <fullName evidence="6">GATA-type domain-containing protein</fullName>
    </recommendedName>
</protein>
<keyword evidence="1" id="KW-0805">Transcription regulation</keyword>
<dbReference type="Gene3D" id="3.30.50.10">
    <property type="entry name" value="Erythroid Transcription Factor GATA-1, subunit A"/>
    <property type="match status" value="1"/>
</dbReference>
<accession>A0A6V7UPE4</accession>
<feature type="chain" id="PRO_5027817066" description="GATA-type domain-containing protein" evidence="5">
    <location>
        <begin position="23"/>
        <end position="276"/>
    </location>
</feature>
<name>A0A6V7UPE4_MELEN</name>
<dbReference type="PROSITE" id="PS50114">
    <property type="entry name" value="GATA_ZN_FINGER_2"/>
    <property type="match status" value="1"/>
</dbReference>
<dbReference type="GO" id="GO:0006355">
    <property type="term" value="P:regulation of DNA-templated transcription"/>
    <property type="evidence" value="ECO:0007669"/>
    <property type="project" value="InterPro"/>
</dbReference>
<dbReference type="GO" id="GO:0043565">
    <property type="term" value="F:sequence-specific DNA binding"/>
    <property type="evidence" value="ECO:0007669"/>
    <property type="project" value="InterPro"/>
</dbReference>
<evidence type="ECO:0000256" key="4">
    <source>
        <dbReference type="PROSITE-ProRule" id="PRU00094"/>
    </source>
</evidence>
<evidence type="ECO:0000256" key="1">
    <source>
        <dbReference type="ARBA" id="ARBA00023015"/>
    </source>
</evidence>
<dbReference type="InterPro" id="IPR013088">
    <property type="entry name" value="Znf_NHR/GATA"/>
</dbReference>
<dbReference type="SMART" id="SM00401">
    <property type="entry name" value="ZnF_GATA"/>
    <property type="match status" value="1"/>
</dbReference>
<dbReference type="EMBL" id="CAJEWN010000088">
    <property type="protein sequence ID" value="CAD2161885.1"/>
    <property type="molecule type" value="Genomic_DNA"/>
</dbReference>
<dbReference type="GO" id="GO:0008270">
    <property type="term" value="F:zinc ion binding"/>
    <property type="evidence" value="ECO:0007669"/>
    <property type="project" value="UniProtKB-KW"/>
</dbReference>
<keyword evidence="3" id="KW-0539">Nucleus</keyword>
<dbReference type="AlphaFoldDB" id="A0A6V7UPE4"/>
<evidence type="ECO:0000256" key="2">
    <source>
        <dbReference type="ARBA" id="ARBA00023163"/>
    </source>
</evidence>
<evidence type="ECO:0000256" key="3">
    <source>
        <dbReference type="ARBA" id="ARBA00023242"/>
    </source>
</evidence>
<keyword evidence="4" id="KW-0862">Zinc</keyword>